<dbReference type="Proteomes" id="UP000800041">
    <property type="component" value="Unassembled WGS sequence"/>
</dbReference>
<evidence type="ECO:0000256" key="1">
    <source>
        <dbReference type="SAM" id="MobiDB-lite"/>
    </source>
</evidence>
<keyword evidence="4" id="KW-1185">Reference proteome</keyword>
<feature type="signal peptide" evidence="2">
    <location>
        <begin position="1"/>
        <end position="25"/>
    </location>
</feature>
<feature type="region of interest" description="Disordered" evidence="1">
    <location>
        <begin position="62"/>
        <end position="105"/>
    </location>
</feature>
<protein>
    <submittedName>
        <fullName evidence="3">Uncharacterized protein</fullName>
    </submittedName>
</protein>
<evidence type="ECO:0000256" key="2">
    <source>
        <dbReference type="SAM" id="SignalP"/>
    </source>
</evidence>
<feature type="chain" id="PRO_5026163378" evidence="2">
    <location>
        <begin position="26"/>
        <end position="139"/>
    </location>
</feature>
<name>A0A6G1H3I1_9PEZI</name>
<reference evidence="3" key="1">
    <citation type="journal article" date="2020" name="Stud. Mycol.">
        <title>101 Dothideomycetes genomes: a test case for predicting lifestyles and emergence of pathogens.</title>
        <authorList>
            <person name="Haridas S."/>
            <person name="Albert R."/>
            <person name="Binder M."/>
            <person name="Bloem J."/>
            <person name="Labutti K."/>
            <person name="Salamov A."/>
            <person name="Andreopoulos B."/>
            <person name="Baker S."/>
            <person name="Barry K."/>
            <person name="Bills G."/>
            <person name="Bluhm B."/>
            <person name="Cannon C."/>
            <person name="Castanera R."/>
            <person name="Culley D."/>
            <person name="Daum C."/>
            <person name="Ezra D."/>
            <person name="Gonzalez J."/>
            <person name="Henrissat B."/>
            <person name="Kuo A."/>
            <person name="Liang C."/>
            <person name="Lipzen A."/>
            <person name="Lutzoni F."/>
            <person name="Magnuson J."/>
            <person name="Mondo S."/>
            <person name="Nolan M."/>
            <person name="Ohm R."/>
            <person name="Pangilinan J."/>
            <person name="Park H.-J."/>
            <person name="Ramirez L."/>
            <person name="Alfaro M."/>
            <person name="Sun H."/>
            <person name="Tritt A."/>
            <person name="Yoshinaga Y."/>
            <person name="Zwiers L.-H."/>
            <person name="Turgeon B."/>
            <person name="Goodwin S."/>
            <person name="Spatafora J."/>
            <person name="Crous P."/>
            <person name="Grigoriev I."/>
        </authorList>
    </citation>
    <scope>NUCLEOTIDE SEQUENCE</scope>
    <source>
        <strain evidence="3">CBS 113979</strain>
    </source>
</reference>
<organism evidence="3 4">
    <name type="scientific">Aulographum hederae CBS 113979</name>
    <dbReference type="NCBI Taxonomy" id="1176131"/>
    <lineage>
        <taxon>Eukaryota</taxon>
        <taxon>Fungi</taxon>
        <taxon>Dikarya</taxon>
        <taxon>Ascomycota</taxon>
        <taxon>Pezizomycotina</taxon>
        <taxon>Dothideomycetes</taxon>
        <taxon>Pleosporomycetidae</taxon>
        <taxon>Aulographales</taxon>
        <taxon>Aulographaceae</taxon>
    </lineage>
</organism>
<dbReference type="EMBL" id="ML977151">
    <property type="protein sequence ID" value="KAF1987771.1"/>
    <property type="molecule type" value="Genomic_DNA"/>
</dbReference>
<keyword evidence="2" id="KW-0732">Signal</keyword>
<gene>
    <name evidence="3" type="ORF">K402DRAFT_45191</name>
</gene>
<evidence type="ECO:0000313" key="4">
    <source>
        <dbReference type="Proteomes" id="UP000800041"/>
    </source>
</evidence>
<evidence type="ECO:0000313" key="3">
    <source>
        <dbReference type="EMBL" id="KAF1987771.1"/>
    </source>
</evidence>
<proteinExistence type="predicted"/>
<dbReference type="AlphaFoldDB" id="A0A6G1H3I1"/>
<feature type="compositionally biased region" description="Low complexity" evidence="1">
    <location>
        <begin position="62"/>
        <end position="76"/>
    </location>
</feature>
<accession>A0A6G1H3I1</accession>
<sequence length="139" mass="15320">MGGRGLVLWERRGACLARLWLIVSASKVVRMSRPPKENRQVDGSRYILHKAPTGPRLLSLFFPPSSDSPPASDIPPHALFHPLPRRPLKSPGSTSKPASQHPDLPHSLPATLVVASLLRHRRAVRAIFIQVSKAFHLPS</sequence>